<gene>
    <name evidence="2" type="ORF">RTCCBAU85039_4674</name>
    <name evidence="3" type="ORF">SAMN05216228_101368</name>
</gene>
<feature type="region of interest" description="Disordered" evidence="1">
    <location>
        <begin position="55"/>
        <end position="80"/>
    </location>
</feature>
<feature type="compositionally biased region" description="Low complexity" evidence="1">
    <location>
        <begin position="59"/>
        <end position="70"/>
    </location>
</feature>
<evidence type="ECO:0000313" key="4">
    <source>
        <dbReference type="Proteomes" id="UP000183063"/>
    </source>
</evidence>
<dbReference type="EMBL" id="FOCV01000013">
    <property type="protein sequence ID" value="SEO20911.1"/>
    <property type="molecule type" value="Genomic_DNA"/>
</dbReference>
<sequence length="80" mass="8998">MSTPAIALKSLRKDEVAASAAYPVALKSFKARRLGYMVEKRSRNTARFLECSQDLDSTNSHFNSPRFFSSPRRRKIASSS</sequence>
<evidence type="ECO:0000313" key="5">
    <source>
        <dbReference type="Proteomes" id="UP000198939"/>
    </source>
</evidence>
<reference evidence="2" key="3">
    <citation type="submission" date="2016-10" db="EMBL/GenBank/DDBJ databases">
        <authorList>
            <person name="de Groot N.N."/>
        </authorList>
    </citation>
    <scope>NUCLEOTIDE SEQUENCE [LARGE SCALE GENOMIC DNA]</scope>
    <source>
        <strain evidence="2">CCBAU85039</strain>
    </source>
</reference>
<name>A0A1H8MTX0_9HYPH</name>
<evidence type="ECO:0000313" key="3">
    <source>
        <dbReference type="EMBL" id="SEO20911.1"/>
    </source>
</evidence>
<organism evidence="2 4">
    <name type="scientific">Rhizobium tibeticum</name>
    <dbReference type="NCBI Taxonomy" id="501024"/>
    <lineage>
        <taxon>Bacteria</taxon>
        <taxon>Pseudomonadati</taxon>
        <taxon>Pseudomonadota</taxon>
        <taxon>Alphaproteobacteria</taxon>
        <taxon>Hyphomicrobiales</taxon>
        <taxon>Rhizobiaceae</taxon>
        <taxon>Rhizobium/Agrobacterium group</taxon>
        <taxon>Rhizobium</taxon>
    </lineage>
</organism>
<dbReference type="STRING" id="501024.RTCCBAU85039_4674"/>
<dbReference type="Proteomes" id="UP000183063">
    <property type="component" value="Unassembled WGS sequence"/>
</dbReference>
<protein>
    <submittedName>
        <fullName evidence="2">Uncharacterized protein</fullName>
    </submittedName>
</protein>
<feature type="compositionally biased region" description="Basic residues" evidence="1">
    <location>
        <begin position="71"/>
        <end position="80"/>
    </location>
</feature>
<dbReference type="AlphaFoldDB" id="A0A1H8MTX0"/>
<dbReference type="EMBL" id="FNXB01000031">
    <property type="protein sequence ID" value="SEI11490.1"/>
    <property type="molecule type" value="Genomic_DNA"/>
</dbReference>
<reference evidence="3 5" key="2">
    <citation type="submission" date="2016-10" db="EMBL/GenBank/DDBJ databases">
        <authorList>
            <person name="Varghese N."/>
            <person name="Submissions S."/>
        </authorList>
    </citation>
    <scope>NUCLEOTIDE SEQUENCE [LARGE SCALE GENOMIC DNA]</scope>
    <source>
        <strain evidence="3 5">CGMCC 1.7071</strain>
    </source>
</reference>
<dbReference type="Proteomes" id="UP000198939">
    <property type="component" value="Unassembled WGS sequence"/>
</dbReference>
<evidence type="ECO:0000256" key="1">
    <source>
        <dbReference type="SAM" id="MobiDB-lite"/>
    </source>
</evidence>
<keyword evidence="5" id="KW-1185">Reference proteome</keyword>
<reference evidence="4" key="1">
    <citation type="submission" date="2016-10" db="EMBL/GenBank/DDBJ databases">
        <authorList>
            <person name="Wibberg D."/>
        </authorList>
    </citation>
    <scope>NUCLEOTIDE SEQUENCE [LARGE SCALE GENOMIC DNA]</scope>
</reference>
<evidence type="ECO:0000313" key="2">
    <source>
        <dbReference type="EMBL" id="SEI11490.1"/>
    </source>
</evidence>
<proteinExistence type="predicted"/>
<accession>A0A1H8MTX0</accession>